<proteinExistence type="predicted"/>
<dbReference type="InterPro" id="IPR003591">
    <property type="entry name" value="Leu-rich_rpt_typical-subtyp"/>
</dbReference>
<dbReference type="Proteomes" id="UP000691718">
    <property type="component" value="Unassembled WGS sequence"/>
</dbReference>
<comment type="caution">
    <text evidence="4">The sequence shown here is derived from an EMBL/GenBank/DDBJ whole genome shotgun (WGS) entry which is preliminary data.</text>
</comment>
<dbReference type="InterPro" id="IPR050328">
    <property type="entry name" value="Dev_Immune_Receptor"/>
</dbReference>
<keyword evidence="1 3" id="KW-0732">Signal</keyword>
<evidence type="ECO:0000256" key="3">
    <source>
        <dbReference type="SAM" id="SignalP"/>
    </source>
</evidence>
<keyword evidence="2" id="KW-1133">Transmembrane helix</keyword>
<dbReference type="InterPro" id="IPR001611">
    <property type="entry name" value="Leu-rich_rpt"/>
</dbReference>
<dbReference type="SMART" id="SM00364">
    <property type="entry name" value="LRR_BAC"/>
    <property type="match status" value="5"/>
</dbReference>
<name>A0A8S3Y4R7_PARAO</name>
<dbReference type="Pfam" id="PF13855">
    <property type="entry name" value="LRR_8"/>
    <property type="match status" value="2"/>
</dbReference>
<accession>A0A8S3Y4R7</accession>
<dbReference type="PROSITE" id="PS51450">
    <property type="entry name" value="LRR"/>
    <property type="match status" value="3"/>
</dbReference>
<organism evidence="4 5">
    <name type="scientific">Parnassius apollo</name>
    <name type="common">Apollo butterfly</name>
    <name type="synonym">Papilio apollo</name>
    <dbReference type="NCBI Taxonomy" id="110799"/>
    <lineage>
        <taxon>Eukaryota</taxon>
        <taxon>Metazoa</taxon>
        <taxon>Ecdysozoa</taxon>
        <taxon>Arthropoda</taxon>
        <taxon>Hexapoda</taxon>
        <taxon>Insecta</taxon>
        <taxon>Pterygota</taxon>
        <taxon>Neoptera</taxon>
        <taxon>Endopterygota</taxon>
        <taxon>Lepidoptera</taxon>
        <taxon>Glossata</taxon>
        <taxon>Ditrysia</taxon>
        <taxon>Papilionoidea</taxon>
        <taxon>Papilionidae</taxon>
        <taxon>Parnassiinae</taxon>
        <taxon>Parnassini</taxon>
        <taxon>Parnassius</taxon>
        <taxon>Parnassius</taxon>
    </lineage>
</organism>
<dbReference type="OrthoDB" id="1055097at2759"/>
<sequence>MDLNIIYGYIVVFTLQALGATSQCPDNRNCVCRGTYIECDCNINGQSVIIDTLPGVYMNVKCENITTINYSKLPQCVDHIGTLKSVSFKNCPLPSTSFKDVLTTLGVSRTTALIFQNERNFTHNFYRRHFKGLQDLTKLLLSLNGVIHLPEEVFMDLSNLKWLNIRMKSIKISEELLQPLQHLETLEINQNYLTTISKKIFTPLKFLKKFSLWQTNISNLSKEFFEGLKVLEELDLSSNSLSELPASIFNPLTNLKKLTLFSNNFVVLPKNLLRRNKELTTLIILNNNAKIKELPKLFLGNLSSLEQVHIQWCGIEFVANDTFFYSPLLTNISLAHNNIKNLPESLFNDQINLLELDLSFNNLKSLEAKLFSSLRSLERLNLCCNSISEISGSIFSPLLSLMYLNMENNKLKFISSNMFENSKRNMWISFALNELNFENKIVVNNSWRINVDSPFLYTYNLKLLNLSHNQFKQVFTDWWVNGHEKVDIRFNSIKNLWDIAENGMLQNNERSIKTPTKEVLVDNKNLICGCQNFWFLDFVQTHWKTKVANVDFKHCSLWSYRVCYMKLYIMISTIIIFTVMAVVVIFMYFIYKQKFNKILKRICSNLFRHAFYKKEDSKIVVKYSIFDEEFVLQEIIPGLKDYDNAKIIMKPVMTHKNNLLKKMKSQNHIEITLVIFSPNYLMTTYSQVNIKKIRGEMLKAKNTVYVFVDIGPDNSIYAFLKEKRDPEMSILWNEQNFWGKVMDFSSRDFQNRKKELKSDTDNQKNALVRKLEKVKFSSKKSFMRLSDWPHFETFETFAHSQV</sequence>
<evidence type="ECO:0000256" key="2">
    <source>
        <dbReference type="SAM" id="Phobius"/>
    </source>
</evidence>
<evidence type="ECO:0000313" key="5">
    <source>
        <dbReference type="Proteomes" id="UP000691718"/>
    </source>
</evidence>
<evidence type="ECO:0000256" key="1">
    <source>
        <dbReference type="ARBA" id="ARBA00022729"/>
    </source>
</evidence>
<keyword evidence="2" id="KW-0812">Transmembrane</keyword>
<dbReference type="GO" id="GO:0031012">
    <property type="term" value="C:extracellular matrix"/>
    <property type="evidence" value="ECO:0007669"/>
    <property type="project" value="TreeGrafter"/>
</dbReference>
<dbReference type="PANTHER" id="PTHR24373">
    <property type="entry name" value="SLIT RELATED LEUCINE-RICH REPEAT NEURONAL PROTEIN"/>
    <property type="match status" value="1"/>
</dbReference>
<evidence type="ECO:0000313" key="4">
    <source>
        <dbReference type="EMBL" id="CAG5046448.1"/>
    </source>
</evidence>
<feature type="signal peptide" evidence="3">
    <location>
        <begin position="1"/>
        <end position="22"/>
    </location>
</feature>
<reference evidence="4" key="1">
    <citation type="submission" date="2021-04" db="EMBL/GenBank/DDBJ databases">
        <authorList>
            <person name="Tunstrom K."/>
        </authorList>
    </citation>
    <scope>NUCLEOTIDE SEQUENCE</scope>
</reference>
<keyword evidence="2" id="KW-0472">Membrane</keyword>
<feature type="chain" id="PRO_5035889301" evidence="3">
    <location>
        <begin position="23"/>
        <end position="802"/>
    </location>
</feature>
<feature type="transmembrane region" description="Helical" evidence="2">
    <location>
        <begin position="567"/>
        <end position="591"/>
    </location>
</feature>
<dbReference type="PANTHER" id="PTHR24373:SF370">
    <property type="entry name" value="FISH-LIPS, ISOFORM E"/>
    <property type="match status" value="1"/>
</dbReference>
<gene>
    <name evidence="4" type="ORF">PAPOLLO_LOCUS23591</name>
</gene>
<dbReference type="EMBL" id="CAJQZP010001441">
    <property type="protein sequence ID" value="CAG5046448.1"/>
    <property type="molecule type" value="Genomic_DNA"/>
</dbReference>
<dbReference type="AlphaFoldDB" id="A0A8S3Y4R7"/>
<protein>
    <submittedName>
        <fullName evidence="4">(apollo) hypothetical protein</fullName>
    </submittedName>
</protein>
<dbReference type="GO" id="GO:0005615">
    <property type="term" value="C:extracellular space"/>
    <property type="evidence" value="ECO:0007669"/>
    <property type="project" value="TreeGrafter"/>
</dbReference>
<dbReference type="SMART" id="SM00369">
    <property type="entry name" value="LRR_TYP"/>
    <property type="match status" value="10"/>
</dbReference>
<keyword evidence="5" id="KW-1185">Reference proteome</keyword>